<accession>A0A8T0VY30</accession>
<evidence type="ECO:0000313" key="7">
    <source>
        <dbReference type="EMBL" id="KAG2641042.1"/>
    </source>
</evidence>
<dbReference type="Proteomes" id="UP000823388">
    <property type="component" value="Chromosome 2K"/>
</dbReference>
<dbReference type="PROSITE" id="PS51999">
    <property type="entry name" value="ZF_GRF"/>
    <property type="match status" value="1"/>
</dbReference>
<proteinExistence type="predicted"/>
<dbReference type="InterPro" id="IPR010666">
    <property type="entry name" value="Znf_GRF"/>
</dbReference>
<protein>
    <recommendedName>
        <fullName evidence="6">GRF-type domain-containing protein</fullName>
    </recommendedName>
</protein>
<reference evidence="7" key="1">
    <citation type="submission" date="2020-05" db="EMBL/GenBank/DDBJ databases">
        <title>WGS assembly of Panicum virgatum.</title>
        <authorList>
            <person name="Lovell J.T."/>
            <person name="Jenkins J."/>
            <person name="Shu S."/>
            <person name="Juenger T.E."/>
            <person name="Schmutz J."/>
        </authorList>
    </citation>
    <scope>NUCLEOTIDE SEQUENCE</scope>
    <source>
        <strain evidence="7">AP13</strain>
    </source>
</reference>
<feature type="region of interest" description="Disordered" evidence="5">
    <location>
        <begin position="1"/>
        <end position="78"/>
    </location>
</feature>
<dbReference type="AlphaFoldDB" id="A0A8T0VY30"/>
<sequence length="409" mass="45668">MAMPQRPSDDPDGGARHQPGAEPAAAEWLLPPPALSAIVLQSSSGGGEEEAAGPLPPPLPTAVLRSPSGGDPGRRRPSFELRCLDSLAKTYLHNAPPSAPQREVDSNTKDLHVLLASPKVIHEQSMKYAKGALEHYNQRKKIKFELTGVMPVNSMPESCNFYTHVNFTAKSIKQGSQEQFFFAELQLCSRRRASSGFLVTCCEPLGPDYTVGQKGLQLEGSAVRKNIDFTRCFACSPRCCIPRVRNTLLGIATSPASTTAHAEEAPMSSSGSTYIPWSKCVATVPEGIDVPMCFCGSLCKFMQSEVLGDDYGMRFFMCENYEYDPPKRYGKDRAKSPPPLCDFMQWFDTVQSQQAKDFVEQQARWAAEHWRRMKHEEQQEEKRKKEQEEIHKRMEEVDRKVAAECEADR</sequence>
<keyword evidence="2 4" id="KW-0863">Zinc-finger</keyword>
<feature type="compositionally biased region" description="Low complexity" evidence="5">
    <location>
        <begin position="20"/>
        <end position="29"/>
    </location>
</feature>
<keyword evidence="3" id="KW-0862">Zinc</keyword>
<evidence type="ECO:0000256" key="5">
    <source>
        <dbReference type="SAM" id="MobiDB-lite"/>
    </source>
</evidence>
<evidence type="ECO:0000256" key="2">
    <source>
        <dbReference type="ARBA" id="ARBA00022771"/>
    </source>
</evidence>
<evidence type="ECO:0000256" key="4">
    <source>
        <dbReference type="PROSITE-ProRule" id="PRU01343"/>
    </source>
</evidence>
<dbReference type="PANTHER" id="PTHR48170">
    <property type="entry name" value="ZINC FINGER GRF-TYPE DOMAIN-CONTAINING PROTEIN"/>
    <property type="match status" value="1"/>
</dbReference>
<dbReference type="GO" id="GO:0008270">
    <property type="term" value="F:zinc ion binding"/>
    <property type="evidence" value="ECO:0007669"/>
    <property type="project" value="UniProtKB-KW"/>
</dbReference>
<evidence type="ECO:0000259" key="6">
    <source>
        <dbReference type="PROSITE" id="PS51999"/>
    </source>
</evidence>
<dbReference type="PANTHER" id="PTHR48170:SF1">
    <property type="entry name" value="ZINC FINGER GRF-TYPE DOMAIN-CONTAINING PROTEIN"/>
    <property type="match status" value="1"/>
</dbReference>
<comment type="caution">
    <text evidence="7">The sequence shown here is derived from an EMBL/GenBank/DDBJ whole genome shotgun (WGS) entry which is preliminary data.</text>
</comment>
<gene>
    <name evidence="7" type="ORF">PVAP13_2KG143500</name>
</gene>
<keyword evidence="1" id="KW-0479">Metal-binding</keyword>
<dbReference type="EMBL" id="CM029039">
    <property type="protein sequence ID" value="KAG2641042.1"/>
    <property type="molecule type" value="Genomic_DNA"/>
</dbReference>
<evidence type="ECO:0000313" key="8">
    <source>
        <dbReference type="Proteomes" id="UP000823388"/>
    </source>
</evidence>
<keyword evidence="8" id="KW-1185">Reference proteome</keyword>
<organism evidence="7 8">
    <name type="scientific">Panicum virgatum</name>
    <name type="common">Blackwell switchgrass</name>
    <dbReference type="NCBI Taxonomy" id="38727"/>
    <lineage>
        <taxon>Eukaryota</taxon>
        <taxon>Viridiplantae</taxon>
        <taxon>Streptophyta</taxon>
        <taxon>Embryophyta</taxon>
        <taxon>Tracheophyta</taxon>
        <taxon>Spermatophyta</taxon>
        <taxon>Magnoliopsida</taxon>
        <taxon>Liliopsida</taxon>
        <taxon>Poales</taxon>
        <taxon>Poaceae</taxon>
        <taxon>PACMAD clade</taxon>
        <taxon>Panicoideae</taxon>
        <taxon>Panicodae</taxon>
        <taxon>Paniceae</taxon>
        <taxon>Panicinae</taxon>
        <taxon>Panicum</taxon>
        <taxon>Panicum sect. Hiantes</taxon>
    </lineage>
</organism>
<name>A0A8T0VY30_PANVG</name>
<evidence type="ECO:0000256" key="3">
    <source>
        <dbReference type="ARBA" id="ARBA00022833"/>
    </source>
</evidence>
<feature type="region of interest" description="Disordered" evidence="5">
    <location>
        <begin position="371"/>
        <end position="409"/>
    </location>
</feature>
<dbReference type="InterPro" id="IPR022059">
    <property type="entry name" value="DUF3615"/>
</dbReference>
<feature type="domain" description="GRF-type" evidence="6">
    <location>
        <begin position="293"/>
        <end position="350"/>
    </location>
</feature>
<dbReference type="Pfam" id="PF12274">
    <property type="entry name" value="DUF3615"/>
    <property type="match status" value="1"/>
</dbReference>
<evidence type="ECO:0000256" key="1">
    <source>
        <dbReference type="ARBA" id="ARBA00022723"/>
    </source>
</evidence>